<gene>
    <name evidence="1" type="ORF">HHL15_24755</name>
</gene>
<keyword evidence="2" id="KW-1185">Reference proteome</keyword>
<dbReference type="Gene3D" id="3.30.300.20">
    <property type="match status" value="1"/>
</dbReference>
<dbReference type="SUPFAM" id="SSF82784">
    <property type="entry name" value="OsmC-like"/>
    <property type="match status" value="1"/>
</dbReference>
<dbReference type="Pfam" id="PF02566">
    <property type="entry name" value="OsmC"/>
    <property type="match status" value="1"/>
</dbReference>
<reference evidence="1 2" key="1">
    <citation type="submission" date="2020-04" db="EMBL/GenBank/DDBJ databases">
        <title>Zoogloea sp. G-4-1-14 isolated from soil.</title>
        <authorList>
            <person name="Dahal R.H."/>
        </authorList>
    </citation>
    <scope>NUCLEOTIDE SEQUENCE [LARGE SCALE GENOMIC DNA]</scope>
    <source>
        <strain evidence="1 2">G-4-1-14</strain>
    </source>
</reference>
<protein>
    <submittedName>
        <fullName evidence="1">OsmC family peroxiredoxin</fullName>
    </submittedName>
</protein>
<organism evidence="1 2">
    <name type="scientific">Zoogloea dura</name>
    <dbReference type="NCBI Taxonomy" id="2728840"/>
    <lineage>
        <taxon>Bacteria</taxon>
        <taxon>Pseudomonadati</taxon>
        <taxon>Pseudomonadota</taxon>
        <taxon>Betaproteobacteria</taxon>
        <taxon>Rhodocyclales</taxon>
        <taxon>Zoogloeaceae</taxon>
        <taxon>Zoogloea</taxon>
    </lineage>
</organism>
<dbReference type="Proteomes" id="UP000580043">
    <property type="component" value="Unassembled WGS sequence"/>
</dbReference>
<accession>A0A848GE59</accession>
<comment type="caution">
    <text evidence="1">The sequence shown here is derived from an EMBL/GenBank/DDBJ whole genome shotgun (WGS) entry which is preliminary data.</text>
</comment>
<dbReference type="InterPro" id="IPR015946">
    <property type="entry name" value="KH_dom-like_a/b"/>
</dbReference>
<evidence type="ECO:0000313" key="1">
    <source>
        <dbReference type="EMBL" id="NML28966.1"/>
    </source>
</evidence>
<dbReference type="InterPro" id="IPR003718">
    <property type="entry name" value="OsmC/Ohr_fam"/>
</dbReference>
<dbReference type="EMBL" id="JABBGA010000041">
    <property type="protein sequence ID" value="NML28966.1"/>
    <property type="molecule type" value="Genomic_DNA"/>
</dbReference>
<dbReference type="PANTHER" id="PTHR42830:SF2">
    <property type="entry name" value="OSMC_OHR FAMILY PROTEIN"/>
    <property type="match status" value="1"/>
</dbReference>
<evidence type="ECO:0000313" key="2">
    <source>
        <dbReference type="Proteomes" id="UP000580043"/>
    </source>
</evidence>
<proteinExistence type="predicted"/>
<dbReference type="AlphaFoldDB" id="A0A848GE59"/>
<dbReference type="InterPro" id="IPR036102">
    <property type="entry name" value="OsmC/Ohrsf"/>
</dbReference>
<dbReference type="PANTHER" id="PTHR42830">
    <property type="entry name" value="OSMOTICALLY INDUCIBLE FAMILY PROTEIN"/>
    <property type="match status" value="1"/>
</dbReference>
<dbReference type="InterPro" id="IPR052707">
    <property type="entry name" value="OsmC_Ohr_Peroxiredoxin"/>
</dbReference>
<name>A0A848GE59_9RHOO</name>
<sequence length="157" mass="17545">MAIYTAEVIWSRDGQKFIDNRYSRKHILRFDGGIDVAGSSSPHVIPPPGSAIDAVDPEEAFVASLSSCHMLWFLYIAADQGFIVDHYHDAAEGVMARNAAGKLMMTVVTLRPEVRFSGDRQPTRAELDELHHRAHEECFIANSVKSEVRCEPRESMS</sequence>